<dbReference type="InterPro" id="IPR042197">
    <property type="entry name" value="Apaf_helical"/>
</dbReference>
<dbReference type="GO" id="GO:0006952">
    <property type="term" value="P:defense response"/>
    <property type="evidence" value="ECO:0007669"/>
    <property type="project" value="UniProtKB-KW"/>
</dbReference>
<keyword evidence="3" id="KW-0547">Nucleotide-binding</keyword>
<dbReference type="GO" id="GO:0005524">
    <property type="term" value="F:ATP binding"/>
    <property type="evidence" value="ECO:0007669"/>
    <property type="project" value="UniProtKB-KW"/>
</dbReference>
<dbReference type="InterPro" id="IPR032675">
    <property type="entry name" value="LRR_dom_sf"/>
</dbReference>
<keyword evidence="4" id="KW-0611">Plant defense</keyword>
<dbReference type="InterPro" id="IPR036388">
    <property type="entry name" value="WH-like_DNA-bd_sf"/>
</dbReference>
<name>A0A6A1VR92_9ROSI</name>
<dbReference type="EMBL" id="RXIC02000023">
    <property type="protein sequence ID" value="KAB1214467.1"/>
    <property type="molecule type" value="Genomic_DNA"/>
</dbReference>
<evidence type="ECO:0000256" key="2">
    <source>
        <dbReference type="ARBA" id="ARBA00022737"/>
    </source>
</evidence>
<reference evidence="10 11" key="1">
    <citation type="journal article" date="2019" name="Plant Biotechnol. J.">
        <title>The red bayberry genome and genetic basis of sex determination.</title>
        <authorList>
            <person name="Jia H.M."/>
            <person name="Jia H.J."/>
            <person name="Cai Q.L."/>
            <person name="Wang Y."/>
            <person name="Zhao H.B."/>
            <person name="Yang W.F."/>
            <person name="Wang G.Y."/>
            <person name="Li Y.H."/>
            <person name="Zhan D.L."/>
            <person name="Shen Y.T."/>
            <person name="Niu Q.F."/>
            <person name="Chang L."/>
            <person name="Qiu J."/>
            <person name="Zhao L."/>
            <person name="Xie H.B."/>
            <person name="Fu W.Y."/>
            <person name="Jin J."/>
            <person name="Li X.W."/>
            <person name="Jiao Y."/>
            <person name="Zhou C.C."/>
            <person name="Tu T."/>
            <person name="Chai C.Y."/>
            <person name="Gao J.L."/>
            <person name="Fan L.J."/>
            <person name="van de Weg E."/>
            <person name="Wang J.Y."/>
            <person name="Gao Z.S."/>
        </authorList>
    </citation>
    <scope>NUCLEOTIDE SEQUENCE [LARGE SCALE GENOMIC DNA]</scope>
    <source>
        <tissue evidence="10">Leaves</tissue>
    </source>
</reference>
<dbReference type="Proteomes" id="UP000516437">
    <property type="component" value="Chromosome 5"/>
</dbReference>
<feature type="domain" description="NB-ARC" evidence="6">
    <location>
        <begin position="175"/>
        <end position="342"/>
    </location>
</feature>
<dbReference type="InterPro" id="IPR041118">
    <property type="entry name" value="Rx_N"/>
</dbReference>
<keyword evidence="11" id="KW-1185">Reference proteome</keyword>
<dbReference type="CDD" id="cd14798">
    <property type="entry name" value="RX-CC_like"/>
    <property type="match status" value="1"/>
</dbReference>
<evidence type="ECO:0000256" key="1">
    <source>
        <dbReference type="ARBA" id="ARBA00022614"/>
    </source>
</evidence>
<dbReference type="Pfam" id="PF25019">
    <property type="entry name" value="LRR_R13L1-DRL21"/>
    <property type="match status" value="1"/>
</dbReference>
<dbReference type="GO" id="GO:0043531">
    <property type="term" value="F:ADP binding"/>
    <property type="evidence" value="ECO:0007669"/>
    <property type="project" value="InterPro"/>
</dbReference>
<proteinExistence type="predicted"/>
<dbReference type="FunFam" id="1.10.10.10:FF:000322">
    <property type="entry name" value="Probable disease resistance protein At1g63360"/>
    <property type="match status" value="1"/>
</dbReference>
<keyword evidence="1" id="KW-0433">Leucine-rich repeat</keyword>
<evidence type="ECO:0000259" key="6">
    <source>
        <dbReference type="Pfam" id="PF00931"/>
    </source>
</evidence>
<feature type="domain" description="R13L1/DRL21-like LRR repeat region" evidence="9">
    <location>
        <begin position="654"/>
        <end position="765"/>
    </location>
</feature>
<accession>A0A6A1VR92</accession>
<dbReference type="GO" id="GO:0051707">
    <property type="term" value="P:response to other organism"/>
    <property type="evidence" value="ECO:0007669"/>
    <property type="project" value="UniProtKB-ARBA"/>
</dbReference>
<evidence type="ECO:0000259" key="8">
    <source>
        <dbReference type="Pfam" id="PF23559"/>
    </source>
</evidence>
<feature type="domain" description="Disease resistance protein winged helix" evidence="8">
    <location>
        <begin position="427"/>
        <end position="480"/>
    </location>
</feature>
<evidence type="ECO:0000313" key="11">
    <source>
        <dbReference type="Proteomes" id="UP000516437"/>
    </source>
</evidence>
<dbReference type="Pfam" id="PF00931">
    <property type="entry name" value="NB-ARC"/>
    <property type="match status" value="1"/>
</dbReference>
<evidence type="ECO:0000256" key="3">
    <source>
        <dbReference type="ARBA" id="ARBA00022741"/>
    </source>
</evidence>
<protein>
    <submittedName>
        <fullName evidence="10">Disease resistance protein RGA2</fullName>
    </submittedName>
</protein>
<dbReference type="InterPro" id="IPR038005">
    <property type="entry name" value="RX-like_CC"/>
</dbReference>
<keyword evidence="2" id="KW-0677">Repeat</keyword>
<dbReference type="InterPro" id="IPR027417">
    <property type="entry name" value="P-loop_NTPase"/>
</dbReference>
<dbReference type="AlphaFoldDB" id="A0A6A1VR92"/>
<dbReference type="SUPFAM" id="SSF52058">
    <property type="entry name" value="L domain-like"/>
    <property type="match status" value="1"/>
</dbReference>
<dbReference type="Gene3D" id="1.20.5.4130">
    <property type="match status" value="1"/>
</dbReference>
<feature type="domain" description="Disease resistance N-terminal" evidence="7">
    <location>
        <begin position="10"/>
        <end position="97"/>
    </location>
</feature>
<dbReference type="PANTHER" id="PTHR36766:SF38">
    <property type="entry name" value="DISEASE RESISTANCE PROTEIN RGA3"/>
    <property type="match status" value="1"/>
</dbReference>
<dbReference type="Pfam" id="PF18052">
    <property type="entry name" value="Rx_N"/>
    <property type="match status" value="1"/>
</dbReference>
<dbReference type="Gene3D" id="1.10.8.430">
    <property type="entry name" value="Helical domain of apoptotic protease-activating factors"/>
    <property type="match status" value="1"/>
</dbReference>
<organism evidence="10 11">
    <name type="scientific">Morella rubra</name>
    <name type="common">Chinese bayberry</name>
    <dbReference type="NCBI Taxonomy" id="262757"/>
    <lineage>
        <taxon>Eukaryota</taxon>
        <taxon>Viridiplantae</taxon>
        <taxon>Streptophyta</taxon>
        <taxon>Embryophyta</taxon>
        <taxon>Tracheophyta</taxon>
        <taxon>Spermatophyta</taxon>
        <taxon>Magnoliopsida</taxon>
        <taxon>eudicotyledons</taxon>
        <taxon>Gunneridae</taxon>
        <taxon>Pentapetalae</taxon>
        <taxon>rosids</taxon>
        <taxon>fabids</taxon>
        <taxon>Fagales</taxon>
        <taxon>Myricaceae</taxon>
        <taxon>Morella</taxon>
    </lineage>
</organism>
<evidence type="ECO:0000259" key="7">
    <source>
        <dbReference type="Pfam" id="PF18052"/>
    </source>
</evidence>
<dbReference type="PANTHER" id="PTHR36766">
    <property type="entry name" value="PLANT BROAD-SPECTRUM MILDEW RESISTANCE PROTEIN RPW8"/>
    <property type="match status" value="1"/>
</dbReference>
<evidence type="ECO:0000256" key="5">
    <source>
        <dbReference type="ARBA" id="ARBA00022840"/>
    </source>
</evidence>
<dbReference type="Gene3D" id="1.10.10.10">
    <property type="entry name" value="Winged helix-like DNA-binding domain superfamily/Winged helix DNA-binding domain"/>
    <property type="match status" value="1"/>
</dbReference>
<dbReference type="InterPro" id="IPR002182">
    <property type="entry name" value="NB-ARC"/>
</dbReference>
<sequence length="929" mass="105974">MAEAVLFNTVGEIAKTLGSLALQEMGLLWGVKGELEKLRGTVSTIQAVLLDAEEQQAKNHAVKDWLGKLKDVIYDADDLLDDFSTEVLRREVMMRNKKAKEVRIFFSKSNQLAHGLKMGHKIKAVRERLDAIAADRIKFHFTERYVETRFEKRERDHTHSFVRQEEVIGREDEKKAIIEIVLDPNMKENVSVIPIVGIGGLGKTTLAQYVYNDEKVKRHFDMQMWVCVSEDFDVKTLVKKILESATNRIPESLEMDLLQNRLRAAIDGKRYLLVLDDVWNENRDKWFSLRKLLAGGLRGSKILITTRSTLVAEIAGTVSPYLLGGLSESNSWDLFKQMAFKDGEEPRNPNLVEIGREIVQKCARVPLAIRTIGSLLFFKNSEADWLYFKNKELFRIVQQDNEIFPILKLSYDHLPSNLKQCFSFCSLFPKDHKINRLLLIKLWIAEGFIHSSDSNKCLEDIGDEYFMHLLWRSFFQDVQEMHQVLVAGNECTIANPDAENVVERTRHVAFDSLDSLWDIPTPLLKAGKLRTFLLPPLSWNLELLSRPWREELEQDKPVYDTLISSFKCLRVLNLSNSNLQRVPNSIGKLKRLRGLRELPEDTRNLTRLRHLELFGCVSLTHMPYGLGKLTSLQTLSLFVLGKKGSSVPEQNVGLGELDGLNELRGRLCIKGLEHLRSSPLEAKAANLKKKQYLTWLFLEWEAEDQHDTDGAIENDELMLENLQPHSNVRYLFISGCPKLQISLSQVLQHLTAADYVTIRDCRELNVIGNEDDDGAQWLRPRRLRSLTIENVPNLVSLPRGLAHLTTLQHLEIMNCPSLTSLPEWIGNLTSLQRLQIVSCPNVVSLPEGMGRLTSLCNLTIAECPHLEERCEYGTGEDWPKIAHVPNFFTLTGASSDPLGTVIRHDALTSSALGPTFHFLFSYSKLFQFF</sequence>
<dbReference type="PRINTS" id="PR00364">
    <property type="entry name" value="DISEASERSIST"/>
</dbReference>
<gene>
    <name evidence="10" type="ORF">CJ030_MR5G003186</name>
</gene>
<keyword evidence="5" id="KW-0067">ATP-binding</keyword>
<dbReference type="InterPro" id="IPR058922">
    <property type="entry name" value="WHD_DRP"/>
</dbReference>
<dbReference type="Gene3D" id="3.80.10.10">
    <property type="entry name" value="Ribonuclease Inhibitor"/>
    <property type="match status" value="2"/>
</dbReference>
<comment type="caution">
    <text evidence="10">The sequence shown here is derived from an EMBL/GenBank/DDBJ whole genome shotgun (WGS) entry which is preliminary data.</text>
</comment>
<dbReference type="Pfam" id="PF23559">
    <property type="entry name" value="WHD_DRP"/>
    <property type="match status" value="1"/>
</dbReference>
<evidence type="ECO:0000259" key="9">
    <source>
        <dbReference type="Pfam" id="PF25019"/>
    </source>
</evidence>
<dbReference type="InterPro" id="IPR056789">
    <property type="entry name" value="LRR_R13L1-DRL21"/>
</dbReference>
<evidence type="ECO:0000256" key="4">
    <source>
        <dbReference type="ARBA" id="ARBA00022821"/>
    </source>
</evidence>
<dbReference type="Gene3D" id="3.40.50.300">
    <property type="entry name" value="P-loop containing nucleotide triphosphate hydrolases"/>
    <property type="match status" value="1"/>
</dbReference>
<dbReference type="SUPFAM" id="SSF52540">
    <property type="entry name" value="P-loop containing nucleoside triphosphate hydrolases"/>
    <property type="match status" value="1"/>
</dbReference>
<dbReference type="FunFam" id="3.40.50.300:FF:001091">
    <property type="entry name" value="Probable disease resistance protein At1g61300"/>
    <property type="match status" value="1"/>
</dbReference>
<dbReference type="OrthoDB" id="5279713at2759"/>
<evidence type="ECO:0000313" key="10">
    <source>
        <dbReference type="EMBL" id="KAB1214467.1"/>
    </source>
</evidence>